<feature type="compositionally biased region" description="Low complexity" evidence="1">
    <location>
        <begin position="221"/>
        <end position="254"/>
    </location>
</feature>
<protein>
    <submittedName>
        <fullName evidence="2">Uncharacterized protein</fullName>
    </submittedName>
</protein>
<sequence>MYSGTEYGCIYLKKPNRTSVGAASPVSDLSNFTVPIPPSQDIQATTFAMKSALILSFLAACGLSAGQMPNLCLASPPVEITAGLTPVSASVYNPLGSRCIATLNFENAEFLPVSYVFKSPQCPRQVQSFQAPLEAPDGGAFITWQCAGKAPTCSHAVISGGQANNSLELQQTGNVSCVDQVLQTSTSQTTIARGSSTFVETVRSVLTSLTTRQVLPTSTAPGPTTVQTDTATVKTGTTATAAPTSGPPSATDTGLATETRVTSAGKTAVSSLQAPSSAAILQESPSKGGDPLGFSATSSGSKITPSVIVTAMISTITVVQTMATVVTACVSE</sequence>
<evidence type="ECO:0000256" key="1">
    <source>
        <dbReference type="SAM" id="MobiDB-lite"/>
    </source>
</evidence>
<keyword evidence="3" id="KW-1185">Reference proteome</keyword>
<evidence type="ECO:0000313" key="3">
    <source>
        <dbReference type="Proteomes" id="UP001175000"/>
    </source>
</evidence>
<dbReference type="Proteomes" id="UP001175000">
    <property type="component" value="Unassembled WGS sequence"/>
</dbReference>
<reference evidence="2" key="1">
    <citation type="submission" date="2023-06" db="EMBL/GenBank/DDBJ databases">
        <title>Genome-scale phylogeny and comparative genomics of the fungal order Sordariales.</title>
        <authorList>
            <consortium name="Lawrence Berkeley National Laboratory"/>
            <person name="Hensen N."/>
            <person name="Bonometti L."/>
            <person name="Westerberg I."/>
            <person name="Brannstrom I.O."/>
            <person name="Guillou S."/>
            <person name="Cros-Aarteil S."/>
            <person name="Calhoun S."/>
            <person name="Haridas S."/>
            <person name="Kuo A."/>
            <person name="Mondo S."/>
            <person name="Pangilinan J."/>
            <person name="Riley R."/>
            <person name="Labutti K."/>
            <person name="Andreopoulos B."/>
            <person name="Lipzen A."/>
            <person name="Chen C."/>
            <person name="Yanf M."/>
            <person name="Daum C."/>
            <person name="Ng V."/>
            <person name="Clum A."/>
            <person name="Steindorff A."/>
            <person name="Ohm R."/>
            <person name="Martin F."/>
            <person name="Silar P."/>
            <person name="Natvig D."/>
            <person name="Lalanne C."/>
            <person name="Gautier V."/>
            <person name="Ament-Velasquez S.L."/>
            <person name="Kruys A."/>
            <person name="Hutchinson M.I."/>
            <person name="Powell A.J."/>
            <person name="Barry K."/>
            <person name="Miller A.N."/>
            <person name="Grigoriev I.V."/>
            <person name="Debuchy R."/>
            <person name="Gladieux P."/>
            <person name="Thoren M.H."/>
            <person name="Johannesson H."/>
        </authorList>
    </citation>
    <scope>NUCLEOTIDE SEQUENCE</scope>
    <source>
        <strain evidence="2">CBS 606.72</strain>
    </source>
</reference>
<evidence type="ECO:0000313" key="2">
    <source>
        <dbReference type="EMBL" id="KAK0631600.1"/>
    </source>
</evidence>
<comment type="caution">
    <text evidence="2">The sequence shown here is derived from an EMBL/GenBank/DDBJ whole genome shotgun (WGS) entry which is preliminary data.</text>
</comment>
<feature type="region of interest" description="Disordered" evidence="1">
    <location>
        <begin position="216"/>
        <end position="255"/>
    </location>
</feature>
<feature type="region of interest" description="Disordered" evidence="1">
    <location>
        <begin position="276"/>
        <end position="299"/>
    </location>
</feature>
<dbReference type="AlphaFoldDB" id="A0AA39XDB1"/>
<gene>
    <name evidence="2" type="ORF">B0T14DRAFT_501967</name>
</gene>
<proteinExistence type="predicted"/>
<organism evidence="2 3">
    <name type="scientific">Immersiella caudata</name>
    <dbReference type="NCBI Taxonomy" id="314043"/>
    <lineage>
        <taxon>Eukaryota</taxon>
        <taxon>Fungi</taxon>
        <taxon>Dikarya</taxon>
        <taxon>Ascomycota</taxon>
        <taxon>Pezizomycotina</taxon>
        <taxon>Sordariomycetes</taxon>
        <taxon>Sordariomycetidae</taxon>
        <taxon>Sordariales</taxon>
        <taxon>Lasiosphaeriaceae</taxon>
        <taxon>Immersiella</taxon>
    </lineage>
</organism>
<name>A0AA39XDB1_9PEZI</name>
<dbReference type="EMBL" id="JAULSU010000001">
    <property type="protein sequence ID" value="KAK0631600.1"/>
    <property type="molecule type" value="Genomic_DNA"/>
</dbReference>
<accession>A0AA39XDB1</accession>